<organism evidence="2 3">
    <name type="scientific">Plasmodium ovale curtisi</name>
    <dbReference type="NCBI Taxonomy" id="864141"/>
    <lineage>
        <taxon>Eukaryota</taxon>
        <taxon>Sar</taxon>
        <taxon>Alveolata</taxon>
        <taxon>Apicomplexa</taxon>
        <taxon>Aconoidasida</taxon>
        <taxon>Haemosporida</taxon>
        <taxon>Plasmodiidae</taxon>
        <taxon>Plasmodium</taxon>
        <taxon>Plasmodium (Plasmodium)</taxon>
    </lineage>
</organism>
<dbReference type="EMBL" id="FLQU01001139">
    <property type="protein sequence ID" value="SBS91639.1"/>
    <property type="molecule type" value="Genomic_DNA"/>
</dbReference>
<feature type="non-terminal residue" evidence="2">
    <location>
        <position position="1041"/>
    </location>
</feature>
<evidence type="ECO:0000313" key="3">
    <source>
        <dbReference type="Proteomes" id="UP000078560"/>
    </source>
</evidence>
<accession>A0A1A8WFB3</accession>
<proteinExistence type="predicted"/>
<sequence>NIEEVNVIIANIEHADNVALLKNQDGNVATPTNNTDNVKTEMKSGAQNVNKNVFEKDEQYNIKNYLRSVEPNLIDDPNELKNISYRYCNDMKSFNMFEYFRKNNKNVIIALQRIFICMQMYSLVLCAIKGKEFFEQNMSSNFDQSFFKEKENSNVFCDCKKKYYQNKYDISENYKKKENVNLYPNCYESLQKNSFTSTIATAVEGARPNIIPSNTTLANDIRNTEGNTLFYQNYNNVYNNENEPAINKSENNTVPPVCVNNIQREEKHLMINGKDTICINNKNNMNNCINCSECMNEINFFNYNNSKESNDDSIKYFSNLDVHKKMCLYYYKSTLFYNNVYSEDNHDNYSFSSNQNNRLTSVDSTGKSSSDEFYNSNNMPYYTLNIYNKEDNYLNLFKPLLPNIKPLLFSLNKILFNQYRCNEPINTIHEQLFNHIVCDIAKDKIKLNRKIKEIKKMYLSNNENHNLCKCTNYSKQENNKNDDNQNCNNTDCIRNSKRYKKAKLKIKHLIEDLKHIRTFEKLCYELFNLKNKSETETYSSDINKCDMMSDYNEGQNFNSNNDSNNYTSLKNSPKNKQTKIGTKNSNDVHEQKTGKQNENFIEKKTSNIGTINDQNKTEKNQKECNMLTPNRDENKNVNNNIDSSGGAGESSGNAGTTGTLNNNNINNISGLRKESDNNYLNKNKNIDDLIRTMINKKKKSFYKNFITCEKDIYKTIEKSSFTEIPYVLFFYMNCFKNLKRGELIDIPLYLDIYEDKEDDEVISNGKNGKDRNKNAQTVTHNNCNNVKEEKGPYYFGIKKNIRKKSRNDDYNEEDIITYHLYALVISENKDINNMSMPNYNKLNDLELNTINDFNFNSYSYLILRPYIKGPWYKIYKNRITKLTQKCEFNEWKCHKDFYCSSCIYISESYYDNHNKQFLKQYNIKDINFPLYIHTLKEFDIEEKDIYDFNKQINTDINTLLLDKNHEKIDDELVYELRKMENITPPKPINTQISNQNKIIPQINNKFENEAPKQSDDIYYDHENEQNVSKSNENDIDNVCSS</sequence>
<dbReference type="Proteomes" id="UP000078560">
    <property type="component" value="Unassembled WGS sequence"/>
</dbReference>
<feature type="compositionally biased region" description="Low complexity" evidence="1">
    <location>
        <begin position="555"/>
        <end position="568"/>
    </location>
</feature>
<name>A0A1A8WFB3_PLAOA</name>
<feature type="region of interest" description="Disordered" evidence="1">
    <location>
        <begin position="1009"/>
        <end position="1041"/>
    </location>
</feature>
<feature type="region of interest" description="Disordered" evidence="1">
    <location>
        <begin position="555"/>
        <end position="663"/>
    </location>
</feature>
<evidence type="ECO:0000313" key="2">
    <source>
        <dbReference type="EMBL" id="SBS91639.1"/>
    </source>
</evidence>
<feature type="compositionally biased region" description="Basic and acidic residues" evidence="1">
    <location>
        <begin position="586"/>
        <end position="605"/>
    </location>
</feature>
<feature type="compositionally biased region" description="Basic and acidic residues" evidence="1">
    <location>
        <begin position="1009"/>
        <end position="1024"/>
    </location>
</feature>
<evidence type="ECO:0000256" key="1">
    <source>
        <dbReference type="SAM" id="MobiDB-lite"/>
    </source>
</evidence>
<gene>
    <name evidence="2" type="ORF">POVCU2_0068940</name>
</gene>
<feature type="compositionally biased region" description="Low complexity" evidence="1">
    <location>
        <begin position="650"/>
        <end position="663"/>
    </location>
</feature>
<feature type="non-terminal residue" evidence="2">
    <location>
        <position position="1"/>
    </location>
</feature>
<feature type="compositionally biased region" description="Polar residues" evidence="1">
    <location>
        <begin position="569"/>
        <end position="585"/>
    </location>
</feature>
<reference evidence="3" key="1">
    <citation type="submission" date="2016-05" db="EMBL/GenBank/DDBJ databases">
        <authorList>
            <person name="Naeem Raeece"/>
        </authorList>
    </citation>
    <scope>NUCLEOTIDE SEQUENCE [LARGE SCALE GENOMIC DNA]</scope>
</reference>
<protein>
    <submittedName>
        <fullName evidence="2">RNA pseudouridylate synthase, putative</fullName>
    </submittedName>
</protein>
<dbReference type="AlphaFoldDB" id="A0A1A8WFB3"/>